<evidence type="ECO:0000256" key="5">
    <source>
        <dbReference type="ARBA" id="ARBA00022793"/>
    </source>
</evidence>
<comment type="pathway">
    <text evidence="2">Amino-acid biosynthesis; L-tryptophan biosynthesis; L-tryptophan from chorismate: step 4/5.</text>
</comment>
<evidence type="ECO:0000256" key="8">
    <source>
        <dbReference type="ARBA" id="ARBA00023239"/>
    </source>
</evidence>
<dbReference type="InterPro" id="IPR013798">
    <property type="entry name" value="Indole-3-glycerol_P_synth_dom"/>
</dbReference>
<evidence type="ECO:0000256" key="1">
    <source>
        <dbReference type="ARBA" id="ARBA00001633"/>
    </source>
</evidence>
<dbReference type="GO" id="GO:0004640">
    <property type="term" value="F:phosphoribosylanthranilate isomerase activity"/>
    <property type="evidence" value="ECO:0007669"/>
    <property type="project" value="TreeGrafter"/>
</dbReference>
<sequence length="265" mass="28782">MAVSGFLKTMQEIKQAEIADHRRRMPLASLRREAETLAAPPNFKAAMAAGTPADIGIIAEIKKASPSKGDLRADLDPAAYARIYETAGARAISVLTESVYFKGGLADLKTVCTHTGLPVLRKDFIIHEYQIYEARQAGAGAVLIITTMLSSDQQSDFIHLVKELDMAPLVEICSEWEMDQALTTGADIVGINNRNLSTLEVDPNAAIRIAPLFPQEIIPVAASGFSCRKDIQTGIHAGIFNFLIGESIVKSEDPDVFIRSLKNDD</sequence>
<dbReference type="SUPFAM" id="SSF51366">
    <property type="entry name" value="Ribulose-phoshate binding barrel"/>
    <property type="match status" value="1"/>
</dbReference>
<feature type="domain" description="Indole-3-glycerol phosphate synthase" evidence="9">
    <location>
        <begin position="9"/>
        <end position="261"/>
    </location>
</feature>
<dbReference type="Gene3D" id="3.20.20.70">
    <property type="entry name" value="Aldolase class I"/>
    <property type="match status" value="1"/>
</dbReference>
<comment type="catalytic activity">
    <reaction evidence="1">
        <text>1-(2-carboxyphenylamino)-1-deoxy-D-ribulose 5-phosphate + H(+) = (1S,2R)-1-C-(indol-3-yl)glycerol 3-phosphate + CO2 + H2O</text>
        <dbReference type="Rhea" id="RHEA:23476"/>
        <dbReference type="ChEBI" id="CHEBI:15377"/>
        <dbReference type="ChEBI" id="CHEBI:15378"/>
        <dbReference type="ChEBI" id="CHEBI:16526"/>
        <dbReference type="ChEBI" id="CHEBI:58613"/>
        <dbReference type="ChEBI" id="CHEBI:58866"/>
        <dbReference type="EC" id="4.1.1.48"/>
    </reaction>
</comment>
<dbReference type="Pfam" id="PF00218">
    <property type="entry name" value="IGPS"/>
    <property type="match status" value="1"/>
</dbReference>
<evidence type="ECO:0000256" key="4">
    <source>
        <dbReference type="ARBA" id="ARBA00022605"/>
    </source>
</evidence>
<evidence type="ECO:0000256" key="6">
    <source>
        <dbReference type="ARBA" id="ARBA00022822"/>
    </source>
</evidence>
<protein>
    <recommendedName>
        <fullName evidence="3">indole-3-glycerol-phosphate synthase</fullName>
        <ecNumber evidence="3">4.1.1.48</ecNumber>
    </recommendedName>
</protein>
<accession>A0A931CVH5</accession>
<evidence type="ECO:0000259" key="9">
    <source>
        <dbReference type="Pfam" id="PF00218"/>
    </source>
</evidence>
<dbReference type="PROSITE" id="PS00614">
    <property type="entry name" value="IGPS"/>
    <property type="match status" value="1"/>
</dbReference>
<dbReference type="FunFam" id="3.20.20.70:FF:000024">
    <property type="entry name" value="Indole-3-glycerol phosphate synthase"/>
    <property type="match status" value="1"/>
</dbReference>
<evidence type="ECO:0000313" key="10">
    <source>
        <dbReference type="EMBL" id="MBG0778569.1"/>
    </source>
</evidence>
<dbReference type="EMBL" id="JACCQK010000052">
    <property type="protein sequence ID" value="MBG0778569.1"/>
    <property type="molecule type" value="Genomic_DNA"/>
</dbReference>
<dbReference type="GO" id="GO:0000162">
    <property type="term" value="P:L-tryptophan biosynthetic process"/>
    <property type="evidence" value="ECO:0007669"/>
    <property type="project" value="UniProtKB-KW"/>
</dbReference>
<dbReference type="EC" id="4.1.1.48" evidence="3"/>
<dbReference type="Proteomes" id="UP000706172">
    <property type="component" value="Unassembled WGS sequence"/>
</dbReference>
<name>A0A931CVH5_9BACT</name>
<evidence type="ECO:0000256" key="2">
    <source>
        <dbReference type="ARBA" id="ARBA00004696"/>
    </source>
</evidence>
<dbReference type="GO" id="GO:0004425">
    <property type="term" value="F:indole-3-glycerol-phosphate synthase activity"/>
    <property type="evidence" value="ECO:0007669"/>
    <property type="project" value="UniProtKB-EC"/>
</dbReference>
<keyword evidence="5" id="KW-0210">Decarboxylase</keyword>
<keyword evidence="4" id="KW-0028">Amino-acid biosynthesis</keyword>
<dbReference type="CDD" id="cd00331">
    <property type="entry name" value="IGPS"/>
    <property type="match status" value="1"/>
</dbReference>
<evidence type="ECO:0000256" key="3">
    <source>
        <dbReference type="ARBA" id="ARBA00012362"/>
    </source>
</evidence>
<organism evidence="10 11">
    <name type="scientific">Desulfotignum balticum</name>
    <dbReference type="NCBI Taxonomy" id="115781"/>
    <lineage>
        <taxon>Bacteria</taxon>
        <taxon>Pseudomonadati</taxon>
        <taxon>Thermodesulfobacteriota</taxon>
        <taxon>Desulfobacteria</taxon>
        <taxon>Desulfobacterales</taxon>
        <taxon>Desulfobacteraceae</taxon>
        <taxon>Desulfotignum</taxon>
    </lineage>
</organism>
<dbReference type="PANTHER" id="PTHR22854">
    <property type="entry name" value="TRYPTOPHAN BIOSYNTHESIS PROTEIN"/>
    <property type="match status" value="1"/>
</dbReference>
<dbReference type="InterPro" id="IPR013785">
    <property type="entry name" value="Aldolase_TIM"/>
</dbReference>
<keyword evidence="7" id="KW-0057">Aromatic amino acid biosynthesis</keyword>
<keyword evidence="6" id="KW-0822">Tryptophan biosynthesis</keyword>
<reference evidence="10" key="1">
    <citation type="submission" date="2020-07" db="EMBL/GenBank/DDBJ databases">
        <title>Severe corrosion of carbon steel in oil field produced water can be linked to methanogenic archaea containing a special type of NiFe hydrogenase.</title>
        <authorList>
            <person name="Lahme S."/>
            <person name="Mand J."/>
            <person name="Longwell J."/>
            <person name="Smith R."/>
            <person name="Enning D."/>
        </authorList>
    </citation>
    <scope>NUCLEOTIDE SEQUENCE</scope>
    <source>
        <strain evidence="10">MIC098Bin6</strain>
    </source>
</reference>
<dbReference type="InterPro" id="IPR001468">
    <property type="entry name" value="Indole-3-GlycerolPSynthase_CS"/>
</dbReference>
<proteinExistence type="predicted"/>
<dbReference type="InterPro" id="IPR011060">
    <property type="entry name" value="RibuloseP-bd_barrel"/>
</dbReference>
<gene>
    <name evidence="10" type="primary">trpC</name>
    <name evidence="10" type="ORF">H0S81_01375</name>
</gene>
<dbReference type="PANTHER" id="PTHR22854:SF2">
    <property type="entry name" value="INDOLE-3-GLYCEROL-PHOSPHATE SYNTHASE"/>
    <property type="match status" value="1"/>
</dbReference>
<comment type="caution">
    <text evidence="10">The sequence shown here is derived from an EMBL/GenBank/DDBJ whole genome shotgun (WGS) entry which is preliminary data.</text>
</comment>
<dbReference type="InterPro" id="IPR045186">
    <property type="entry name" value="Indole-3-glycerol_P_synth"/>
</dbReference>
<keyword evidence="8 10" id="KW-0456">Lyase</keyword>
<dbReference type="NCBIfam" id="NF001377">
    <property type="entry name" value="PRK00278.2-4"/>
    <property type="match status" value="1"/>
</dbReference>
<evidence type="ECO:0000313" key="11">
    <source>
        <dbReference type="Proteomes" id="UP000706172"/>
    </source>
</evidence>
<dbReference type="AlphaFoldDB" id="A0A931CVH5"/>
<evidence type="ECO:0000256" key="7">
    <source>
        <dbReference type="ARBA" id="ARBA00023141"/>
    </source>
</evidence>